<keyword evidence="2" id="KW-1185">Reference proteome</keyword>
<dbReference type="Pfam" id="PF14907">
    <property type="entry name" value="NTP_transf_5"/>
    <property type="match status" value="1"/>
</dbReference>
<organism evidence="1 2">
    <name type="scientific">Aromatoleum diolicum</name>
    <dbReference type="NCBI Taxonomy" id="75796"/>
    <lineage>
        <taxon>Bacteria</taxon>
        <taxon>Pseudomonadati</taxon>
        <taxon>Pseudomonadota</taxon>
        <taxon>Betaproteobacteria</taxon>
        <taxon>Rhodocyclales</taxon>
        <taxon>Rhodocyclaceae</taxon>
        <taxon>Aromatoleum</taxon>
    </lineage>
</organism>
<gene>
    <name evidence="1" type="ORF">GPA25_00465</name>
</gene>
<dbReference type="InterPro" id="IPR039498">
    <property type="entry name" value="NTP_transf_5"/>
</dbReference>
<reference evidence="1 2" key="1">
    <citation type="submission" date="2019-12" db="EMBL/GenBank/DDBJ databases">
        <title>Comparative genomics gives insights into the taxonomy of the Azoarcus-Aromatoleum group and reveals separate origins of nif in the plant-associated Azoarcus and non-plant-associated Aromatoleum sub-groups.</title>
        <authorList>
            <person name="Lafos M."/>
            <person name="Maluk M."/>
            <person name="Batista M."/>
            <person name="Junghare M."/>
            <person name="Carmona M."/>
            <person name="Faoro H."/>
            <person name="Cruz L.M."/>
            <person name="Battistoni F."/>
            <person name="De Souza E."/>
            <person name="Pedrosa F."/>
            <person name="Chen W.-M."/>
            <person name="Poole P.S."/>
            <person name="Dixon R.A."/>
            <person name="James E.K."/>
        </authorList>
    </citation>
    <scope>NUCLEOTIDE SEQUENCE [LARGE SCALE GENOMIC DNA]</scope>
    <source>
        <strain evidence="1 2">22Lin</strain>
    </source>
</reference>
<dbReference type="Proteomes" id="UP000648984">
    <property type="component" value="Unassembled WGS sequence"/>
</dbReference>
<proteinExistence type="predicted"/>
<evidence type="ECO:0000313" key="2">
    <source>
        <dbReference type="Proteomes" id="UP000648984"/>
    </source>
</evidence>
<comment type="caution">
    <text evidence="1">The sequence shown here is derived from an EMBL/GenBank/DDBJ whole genome shotgun (WGS) entry which is preliminary data.</text>
</comment>
<evidence type="ECO:0000313" key="1">
    <source>
        <dbReference type="EMBL" id="NMG73225.1"/>
    </source>
</evidence>
<evidence type="ECO:0008006" key="3">
    <source>
        <dbReference type="Google" id="ProtNLM"/>
    </source>
</evidence>
<accession>A0ABX1Q7X4</accession>
<dbReference type="PROSITE" id="PS51257">
    <property type="entry name" value="PROKAR_LIPOPROTEIN"/>
    <property type="match status" value="1"/>
</dbReference>
<dbReference type="EMBL" id="WTVQ01000001">
    <property type="protein sequence ID" value="NMG73225.1"/>
    <property type="molecule type" value="Genomic_DNA"/>
</dbReference>
<dbReference type="RefSeq" id="WP_169258382.1">
    <property type="nucleotide sequence ID" value="NZ_WTVQ01000001.1"/>
</dbReference>
<protein>
    <recommendedName>
        <fullName evidence="3">Nucleotidyltransferase family protein</fullName>
    </recommendedName>
</protein>
<name>A0ABX1Q7X4_9RHOO</name>
<sequence length="366" mass="40252">MNGIRGAQLVSALKSPNQAAQFTSSQWSALIACARAANLAGLLAERVRSAAIPMPADAARHLDAILQLGRRQTQSVLWEVHGLQRALAPLNIPVVLLKGAAYAVSGHPVSRGRLFGDIDILVPREVLGDVEIRLMVAGWMSAKSTPYDQRYYRTWMHELPPMVNVRRGTVLDVHHTILPLTSRHRPDARHIIEAAQALPGLPAIRVPRPEHLLIHSIVHLLHEGELHNGLRDLFDIDGLLRAGALETDFWPRVIDAAHTLDLTAPVFFGLHLVHQVIGSEIPAPALAALQPASGAQRPSRSLTWLYRQAVRPESEAAESLLATAARLAIYVRAHWLRMPPHLLACHLAHKSMMRLKKNEPAAEGRA</sequence>